<proteinExistence type="predicted"/>
<name>A0A8J3H415_9RHOB</name>
<keyword evidence="1" id="KW-0812">Transmembrane</keyword>
<feature type="transmembrane region" description="Helical" evidence="1">
    <location>
        <begin position="39"/>
        <end position="57"/>
    </location>
</feature>
<sequence>MERAEMTTTTRDAIFAALAFGLALVIGVTAFGYPVGSSYFPRSLAGFIGVMSVIYGFRVWGSRAVAQPVSGVGAGAAFIAFTAIAICALAMKFIGYEATTFMFLFGLIVTLGGRQRLVAALAVAVGATTAFHVIFFVLLGVARPESLFF</sequence>
<keyword evidence="4" id="KW-1185">Reference proteome</keyword>
<evidence type="ECO:0000313" key="3">
    <source>
        <dbReference type="EMBL" id="GHF74393.1"/>
    </source>
</evidence>
<dbReference type="EMBL" id="BNCJ01000039">
    <property type="protein sequence ID" value="GHF74393.1"/>
    <property type="molecule type" value="Genomic_DNA"/>
</dbReference>
<keyword evidence="1" id="KW-1133">Transmembrane helix</keyword>
<evidence type="ECO:0000259" key="2">
    <source>
        <dbReference type="Pfam" id="PF07331"/>
    </source>
</evidence>
<dbReference type="Pfam" id="PF07331">
    <property type="entry name" value="TctB"/>
    <property type="match status" value="1"/>
</dbReference>
<dbReference type="InterPro" id="IPR009936">
    <property type="entry name" value="DUF1468"/>
</dbReference>
<gene>
    <name evidence="3" type="ORF">GCM10017056_51340</name>
</gene>
<feature type="transmembrane region" description="Helical" evidence="1">
    <location>
        <begin position="69"/>
        <end position="87"/>
    </location>
</feature>
<reference evidence="3" key="1">
    <citation type="journal article" date="2014" name="Int. J. Syst. Evol. Microbiol.">
        <title>Complete genome sequence of Corynebacterium casei LMG S-19264T (=DSM 44701T), isolated from a smear-ripened cheese.</title>
        <authorList>
            <consortium name="US DOE Joint Genome Institute (JGI-PGF)"/>
            <person name="Walter F."/>
            <person name="Albersmeier A."/>
            <person name="Kalinowski J."/>
            <person name="Ruckert C."/>
        </authorList>
    </citation>
    <scope>NUCLEOTIDE SEQUENCE</scope>
    <source>
        <strain evidence="3">KCTC 42650</strain>
    </source>
</reference>
<evidence type="ECO:0000256" key="1">
    <source>
        <dbReference type="SAM" id="Phobius"/>
    </source>
</evidence>
<reference evidence="3" key="2">
    <citation type="submission" date="2020-09" db="EMBL/GenBank/DDBJ databases">
        <authorList>
            <person name="Sun Q."/>
            <person name="Kim S."/>
        </authorList>
    </citation>
    <scope>NUCLEOTIDE SEQUENCE</scope>
    <source>
        <strain evidence="3">KCTC 42650</strain>
    </source>
</reference>
<protein>
    <recommendedName>
        <fullName evidence="2">DUF1468 domain-containing protein</fullName>
    </recommendedName>
</protein>
<evidence type="ECO:0000313" key="4">
    <source>
        <dbReference type="Proteomes" id="UP000626220"/>
    </source>
</evidence>
<comment type="caution">
    <text evidence="3">The sequence shown here is derived from an EMBL/GenBank/DDBJ whole genome shotgun (WGS) entry which is preliminary data.</text>
</comment>
<organism evidence="3 4">
    <name type="scientific">Seohaeicola zhoushanensis</name>
    <dbReference type="NCBI Taxonomy" id="1569283"/>
    <lineage>
        <taxon>Bacteria</taxon>
        <taxon>Pseudomonadati</taxon>
        <taxon>Pseudomonadota</taxon>
        <taxon>Alphaproteobacteria</taxon>
        <taxon>Rhodobacterales</taxon>
        <taxon>Roseobacteraceae</taxon>
        <taxon>Seohaeicola</taxon>
    </lineage>
</organism>
<feature type="transmembrane region" description="Helical" evidence="1">
    <location>
        <begin position="118"/>
        <end position="142"/>
    </location>
</feature>
<feature type="transmembrane region" description="Helical" evidence="1">
    <location>
        <begin position="12"/>
        <end position="33"/>
    </location>
</feature>
<dbReference type="AlphaFoldDB" id="A0A8J3H415"/>
<feature type="domain" description="DUF1468" evidence="2">
    <location>
        <begin position="16"/>
        <end position="142"/>
    </location>
</feature>
<accession>A0A8J3H415</accession>
<dbReference type="Proteomes" id="UP000626220">
    <property type="component" value="Unassembled WGS sequence"/>
</dbReference>
<keyword evidence="1" id="KW-0472">Membrane</keyword>
<feature type="transmembrane region" description="Helical" evidence="1">
    <location>
        <begin position="93"/>
        <end position="111"/>
    </location>
</feature>